<sequence>MAPVKVPNYNKWTRPPTAVYEDNYGYGINYYQPMIDYISAKENGAPRTLPHLPWNNERGLDKYKFGKVQTYSEQEVAKLSREVAAHAKRDLNTFDVTKRTPFSVVATAAAANVTKHVGVESISTKTKKKRIDREKIKAERQKKRMAEIEKELQLYEAEANVGAELKSKALMYRGKSAGAIAQVLLDESRKNVSEGKFRNLDSDIKKRVDRNYAILSKKIMNEALQETLSSKLENKLEETVSETIRTIREVSPTTCIVRIKTEAPIIVDDSYLITLQELKETLKEFESLNTNVIVDRRYNKVS</sequence>
<dbReference type="RefSeq" id="XP_031767263.1">
    <property type="nucleotide sequence ID" value="XM_031911403.2"/>
</dbReference>
<keyword evidence="1" id="KW-0175">Coiled coil</keyword>
<reference evidence="3" key="1">
    <citation type="submission" date="2025-08" db="UniProtKB">
        <authorList>
            <consortium name="RefSeq"/>
        </authorList>
    </citation>
    <scope>IDENTIFICATION</scope>
    <source>
        <tissue evidence="3">Whole larvae</tissue>
    </source>
</reference>
<dbReference type="OrthoDB" id="312459at2759"/>
<feature type="coiled-coil region" evidence="1">
    <location>
        <begin position="131"/>
        <end position="158"/>
    </location>
</feature>
<organism evidence="2 3">
    <name type="scientific">Galleria mellonella</name>
    <name type="common">Greater wax moth</name>
    <dbReference type="NCBI Taxonomy" id="7137"/>
    <lineage>
        <taxon>Eukaryota</taxon>
        <taxon>Metazoa</taxon>
        <taxon>Ecdysozoa</taxon>
        <taxon>Arthropoda</taxon>
        <taxon>Hexapoda</taxon>
        <taxon>Insecta</taxon>
        <taxon>Pterygota</taxon>
        <taxon>Neoptera</taxon>
        <taxon>Endopterygota</taxon>
        <taxon>Lepidoptera</taxon>
        <taxon>Glossata</taxon>
        <taxon>Ditrysia</taxon>
        <taxon>Pyraloidea</taxon>
        <taxon>Pyralidae</taxon>
        <taxon>Galleriinae</taxon>
        <taxon>Galleria</taxon>
    </lineage>
</organism>
<proteinExistence type="predicted"/>
<accession>A0A6J3C0P7</accession>
<dbReference type="Proteomes" id="UP001652740">
    <property type="component" value="Unplaced"/>
</dbReference>
<protein>
    <submittedName>
        <fullName evidence="3">Paramyosin, short form-like</fullName>
    </submittedName>
</protein>
<keyword evidence="2" id="KW-1185">Reference proteome</keyword>
<dbReference type="AlphaFoldDB" id="A0A6J3C0P7"/>
<dbReference type="InParanoid" id="A0A6J3C0P7"/>
<gene>
    <name evidence="3" type="primary">LOC116413275</name>
</gene>
<evidence type="ECO:0000313" key="3">
    <source>
        <dbReference type="RefSeq" id="XP_031767263.1"/>
    </source>
</evidence>
<dbReference type="GeneID" id="116413275"/>
<evidence type="ECO:0000256" key="1">
    <source>
        <dbReference type="SAM" id="Coils"/>
    </source>
</evidence>
<evidence type="ECO:0000313" key="2">
    <source>
        <dbReference type="Proteomes" id="UP001652740"/>
    </source>
</evidence>
<dbReference type="KEGG" id="gmw:116413275"/>
<name>A0A6J3C0P7_GALME</name>